<dbReference type="GO" id="GO:0140359">
    <property type="term" value="F:ABC-type transporter activity"/>
    <property type="evidence" value="ECO:0007669"/>
    <property type="project" value="InterPro"/>
</dbReference>
<evidence type="ECO:0000256" key="6">
    <source>
        <dbReference type="ARBA" id="ARBA00023136"/>
    </source>
</evidence>
<accession>A4FGX5</accession>
<dbReference type="Pfam" id="PF00005">
    <property type="entry name" value="ABC_tran"/>
    <property type="match status" value="1"/>
</dbReference>
<dbReference type="InterPro" id="IPR003593">
    <property type="entry name" value="AAA+_ATPase"/>
</dbReference>
<organism evidence="11 12">
    <name type="scientific">Saccharopolyspora erythraea (strain ATCC 11635 / DSM 40517 / JCM 4748 / NBRC 13426 / NCIMB 8594 / NRRL 2338)</name>
    <dbReference type="NCBI Taxonomy" id="405948"/>
    <lineage>
        <taxon>Bacteria</taxon>
        <taxon>Bacillati</taxon>
        <taxon>Actinomycetota</taxon>
        <taxon>Actinomycetes</taxon>
        <taxon>Pseudonocardiales</taxon>
        <taxon>Pseudonocardiaceae</taxon>
        <taxon>Saccharopolyspora</taxon>
    </lineage>
</organism>
<dbReference type="PANTHER" id="PTHR24221:SF654">
    <property type="entry name" value="ATP-BINDING CASSETTE SUB-FAMILY B MEMBER 6"/>
    <property type="match status" value="1"/>
</dbReference>
<feature type="transmembrane region" description="Helical" evidence="8">
    <location>
        <begin position="133"/>
        <end position="166"/>
    </location>
</feature>
<dbReference type="EMBL" id="AM420293">
    <property type="protein sequence ID" value="CAM03300.1"/>
    <property type="molecule type" value="Genomic_DNA"/>
</dbReference>
<evidence type="ECO:0000256" key="8">
    <source>
        <dbReference type="SAM" id="Phobius"/>
    </source>
</evidence>
<dbReference type="InterPro" id="IPR027417">
    <property type="entry name" value="P-loop_NTPase"/>
</dbReference>
<dbReference type="SMART" id="SM00382">
    <property type="entry name" value="AAA"/>
    <property type="match status" value="1"/>
</dbReference>
<dbReference type="PROSITE" id="PS50929">
    <property type="entry name" value="ABC_TM1F"/>
    <property type="match status" value="1"/>
</dbReference>
<evidence type="ECO:0000256" key="7">
    <source>
        <dbReference type="SAM" id="MobiDB-lite"/>
    </source>
</evidence>
<feature type="domain" description="ABC transporter" evidence="9">
    <location>
        <begin position="327"/>
        <end position="558"/>
    </location>
</feature>
<evidence type="ECO:0000256" key="2">
    <source>
        <dbReference type="ARBA" id="ARBA00022692"/>
    </source>
</evidence>
<dbReference type="eggNOG" id="COG1132">
    <property type="taxonomic scope" value="Bacteria"/>
</dbReference>
<reference evidence="11 12" key="1">
    <citation type="journal article" date="2007" name="Nat. Biotechnol.">
        <title>Complete genome sequence of the erythromycin-producing bacterium Saccharopolyspora erythraea NRRL23338.</title>
        <authorList>
            <person name="Oliynyk M."/>
            <person name="Samborskyy M."/>
            <person name="Lester J.B."/>
            <person name="Mironenko T."/>
            <person name="Scott N."/>
            <person name="Dickens S."/>
            <person name="Haydock S.F."/>
            <person name="Leadlay P.F."/>
        </authorList>
    </citation>
    <scope>NUCLEOTIDE SEQUENCE [LARGE SCALE GENOMIC DNA]</scope>
    <source>
        <strain evidence="12">ATCC 11635 / DSM 40517 / JCM 4748 / NBRC 13426 / NCIMB 8594 / NRRL 2338</strain>
    </source>
</reference>
<feature type="transmembrane region" description="Helical" evidence="8">
    <location>
        <begin position="49"/>
        <end position="71"/>
    </location>
</feature>
<dbReference type="GO" id="GO:0016887">
    <property type="term" value="F:ATP hydrolysis activity"/>
    <property type="evidence" value="ECO:0007669"/>
    <property type="project" value="InterPro"/>
</dbReference>
<protein>
    <submittedName>
        <fullName evidence="11">ABC transporter ATP-binding protein</fullName>
        <ecNumber evidence="11">3.6.3.-</ecNumber>
    </submittedName>
</protein>
<keyword evidence="6 8" id="KW-0472">Membrane</keyword>
<dbReference type="InterPro" id="IPR036640">
    <property type="entry name" value="ABC1_TM_sf"/>
</dbReference>
<evidence type="ECO:0000256" key="4">
    <source>
        <dbReference type="ARBA" id="ARBA00022840"/>
    </source>
</evidence>
<dbReference type="InterPro" id="IPR011527">
    <property type="entry name" value="ABC1_TM_dom"/>
</dbReference>
<dbReference type="AlphaFoldDB" id="A4FGX5"/>
<dbReference type="HOGENOM" id="CLU_000604_84_3_11"/>
<evidence type="ECO:0000259" key="10">
    <source>
        <dbReference type="PROSITE" id="PS50929"/>
    </source>
</evidence>
<dbReference type="PROSITE" id="PS50893">
    <property type="entry name" value="ABC_TRANSPORTER_2"/>
    <property type="match status" value="1"/>
</dbReference>
<dbReference type="Gene3D" id="1.20.1560.10">
    <property type="entry name" value="ABC transporter type 1, transmembrane domain"/>
    <property type="match status" value="1"/>
</dbReference>
<keyword evidence="12" id="KW-1185">Reference proteome</keyword>
<dbReference type="GO" id="GO:0034040">
    <property type="term" value="F:ATPase-coupled lipid transmembrane transporter activity"/>
    <property type="evidence" value="ECO:0007669"/>
    <property type="project" value="TreeGrafter"/>
</dbReference>
<dbReference type="GO" id="GO:0005524">
    <property type="term" value="F:ATP binding"/>
    <property type="evidence" value="ECO:0007669"/>
    <property type="project" value="UniProtKB-KW"/>
</dbReference>
<keyword evidence="5 8" id="KW-1133">Transmembrane helix</keyword>
<evidence type="ECO:0000313" key="11">
    <source>
        <dbReference type="EMBL" id="CAM03300.1"/>
    </source>
</evidence>
<dbReference type="PANTHER" id="PTHR24221">
    <property type="entry name" value="ATP-BINDING CASSETTE SUB-FAMILY B"/>
    <property type="match status" value="1"/>
</dbReference>
<evidence type="ECO:0000256" key="3">
    <source>
        <dbReference type="ARBA" id="ARBA00022741"/>
    </source>
</evidence>
<dbReference type="GO" id="GO:0005886">
    <property type="term" value="C:plasma membrane"/>
    <property type="evidence" value="ECO:0007669"/>
    <property type="project" value="UniProtKB-SubCell"/>
</dbReference>
<dbReference type="Gene3D" id="3.40.50.300">
    <property type="entry name" value="P-loop containing nucleotide triphosphate hydrolases"/>
    <property type="match status" value="1"/>
</dbReference>
<dbReference type="InterPro" id="IPR003439">
    <property type="entry name" value="ABC_transporter-like_ATP-bd"/>
</dbReference>
<dbReference type="InterPro" id="IPR039421">
    <property type="entry name" value="Type_1_exporter"/>
</dbReference>
<name>A4FGX5_SACEN</name>
<dbReference type="EC" id="3.6.3.-" evidence="11"/>
<feature type="domain" description="ABC transmembrane type-1" evidence="10">
    <location>
        <begin position="15"/>
        <end position="274"/>
    </location>
</feature>
<evidence type="ECO:0000256" key="5">
    <source>
        <dbReference type="ARBA" id="ARBA00022989"/>
    </source>
</evidence>
<evidence type="ECO:0000313" key="12">
    <source>
        <dbReference type="Proteomes" id="UP000006728"/>
    </source>
</evidence>
<dbReference type="STRING" id="405948.SACE_4029"/>
<keyword evidence="11" id="KW-0378">Hydrolase</keyword>
<comment type="subcellular location">
    <subcellularLocation>
        <location evidence="1">Cell membrane</location>
        <topology evidence="1">Multi-pass membrane protein</topology>
    </subcellularLocation>
</comment>
<sequence>MRKRLRANRYAMRKLITWSALEAAPPLVSGLLVAAAIDRGFLAGRPDLGLVWLSALAAVHCLAAVATRRVYPWLAEIVEPLRDYLVTALVTATVRRAVAQLEPLDGASVAQATDQVDSVRNLAASVLRNARQFLTALVAVAGLALLSPLIAAVVAPMVALAVLGFLRVLRTLVARQREVVLTGELVTREAEPVIDAIRDVVACGAQGRAATSVAAAVHQNARAARAYALTRVARVLVLAVGVHLPLLTLLLLSPWLVARGSATAGVVAGAVVYLAHQLDPAMRFLVNAGSTWLVALGVALGRLAEVTRRDPVHPETGGALPVLARDIRVEGLRFAYSPHAAPVVDGVDFTIAHGTHLAVVGPSGVGKSTLADLITGITRPQGGRVLLGGVDIAEVADVVLRREIALIPQEAYVFAGTVRDNLTVLNPDATREEMELAAHAVGATALIDRLGGWDAEIRPGADALSAGERQLIALTRVWLSPARVVVLDEATCHLDPEAEARAEAAFQRRGGTLIVLAHRISSAMRAQRIMVMDGETAVVGTHEELLETSTLYADLVGYWRGATVPAPRNESSTPDGTAAGAVRP</sequence>
<dbReference type="Proteomes" id="UP000006728">
    <property type="component" value="Chromosome"/>
</dbReference>
<keyword evidence="4 11" id="KW-0067">ATP-binding</keyword>
<dbReference type="SUPFAM" id="SSF90123">
    <property type="entry name" value="ABC transporter transmembrane region"/>
    <property type="match status" value="1"/>
</dbReference>
<feature type="transmembrane region" description="Helical" evidence="8">
    <location>
        <begin position="232"/>
        <end position="251"/>
    </location>
</feature>
<evidence type="ECO:0000259" key="9">
    <source>
        <dbReference type="PROSITE" id="PS50893"/>
    </source>
</evidence>
<gene>
    <name evidence="11" type="ordered locus">SACE_4029</name>
</gene>
<dbReference type="KEGG" id="sen:SACE_4029"/>
<dbReference type="SUPFAM" id="SSF52540">
    <property type="entry name" value="P-loop containing nucleoside triphosphate hydrolases"/>
    <property type="match status" value="1"/>
</dbReference>
<keyword evidence="2 8" id="KW-0812">Transmembrane</keyword>
<proteinExistence type="predicted"/>
<keyword evidence="3" id="KW-0547">Nucleotide-binding</keyword>
<feature type="region of interest" description="Disordered" evidence="7">
    <location>
        <begin position="564"/>
        <end position="584"/>
    </location>
</feature>
<evidence type="ECO:0000256" key="1">
    <source>
        <dbReference type="ARBA" id="ARBA00004651"/>
    </source>
</evidence>